<feature type="transmembrane region" description="Helical" evidence="1">
    <location>
        <begin position="69"/>
        <end position="93"/>
    </location>
</feature>
<evidence type="ECO:0000313" key="3">
    <source>
        <dbReference type="Proteomes" id="UP000198757"/>
    </source>
</evidence>
<keyword evidence="3" id="KW-1185">Reference proteome</keyword>
<dbReference type="EMBL" id="FMZO01000002">
    <property type="protein sequence ID" value="SDC38937.1"/>
    <property type="molecule type" value="Genomic_DNA"/>
</dbReference>
<gene>
    <name evidence="2" type="ORF">SAMN04487894_102239</name>
</gene>
<sequence length="155" mass="18173">MEPVPTIAAATDKEKDKIPSYFNVVASQCPRCRRHSMFEVKNPYKLKTTMRMYQECPVCKQPFELETGFYFGAGYVSYALAVALSVSTLVAWWVFIGLSIYDDRWIYWLIFNAVFLICMQPVLMRMARSIWLSFFVRYDRKWYANAPSRVKKKGS</sequence>
<dbReference type="STRING" id="1285928.SAMN04487894_102239"/>
<name>A0A1G6L709_NIADE</name>
<protein>
    <recommendedName>
        <fullName evidence="4">DUF983 domain-containing protein</fullName>
    </recommendedName>
</protein>
<reference evidence="3" key="1">
    <citation type="submission" date="2016-10" db="EMBL/GenBank/DDBJ databases">
        <authorList>
            <person name="Varghese N."/>
            <person name="Submissions S."/>
        </authorList>
    </citation>
    <scope>NUCLEOTIDE SEQUENCE [LARGE SCALE GENOMIC DNA]</scope>
    <source>
        <strain evidence="3">DSM 25811 / CCM 8410 / LMG 26954 / E90</strain>
    </source>
</reference>
<evidence type="ECO:0000313" key="2">
    <source>
        <dbReference type="EMBL" id="SDC38937.1"/>
    </source>
</evidence>
<proteinExistence type="predicted"/>
<organism evidence="2 3">
    <name type="scientific">Niabella drilacis (strain DSM 25811 / CCM 8410 / CCUG 62505 / LMG 26954 / E90)</name>
    <dbReference type="NCBI Taxonomy" id="1285928"/>
    <lineage>
        <taxon>Bacteria</taxon>
        <taxon>Pseudomonadati</taxon>
        <taxon>Bacteroidota</taxon>
        <taxon>Chitinophagia</taxon>
        <taxon>Chitinophagales</taxon>
        <taxon>Chitinophagaceae</taxon>
        <taxon>Niabella</taxon>
    </lineage>
</organism>
<dbReference type="RefSeq" id="WP_090388865.1">
    <property type="nucleotide sequence ID" value="NZ_FMZO01000002.1"/>
</dbReference>
<keyword evidence="1" id="KW-1133">Transmembrane helix</keyword>
<evidence type="ECO:0008006" key="4">
    <source>
        <dbReference type="Google" id="ProtNLM"/>
    </source>
</evidence>
<dbReference type="OrthoDB" id="9790326at2"/>
<keyword evidence="1" id="KW-0812">Transmembrane</keyword>
<dbReference type="Proteomes" id="UP000198757">
    <property type="component" value="Unassembled WGS sequence"/>
</dbReference>
<evidence type="ECO:0000256" key="1">
    <source>
        <dbReference type="SAM" id="Phobius"/>
    </source>
</evidence>
<dbReference type="AlphaFoldDB" id="A0A1G6L709"/>
<keyword evidence="1" id="KW-0472">Membrane</keyword>
<accession>A0A1G6L709</accession>
<feature type="transmembrane region" description="Helical" evidence="1">
    <location>
        <begin position="105"/>
        <end position="123"/>
    </location>
</feature>